<feature type="transmembrane region" description="Helical" evidence="1">
    <location>
        <begin position="12"/>
        <end position="32"/>
    </location>
</feature>
<dbReference type="InterPro" id="IPR000719">
    <property type="entry name" value="Prot_kinase_dom"/>
</dbReference>
<dbReference type="PANTHER" id="PTHR44329">
    <property type="entry name" value="SERINE/THREONINE-PROTEIN KINASE TNNI3K-RELATED"/>
    <property type="match status" value="1"/>
</dbReference>
<proteinExistence type="predicted"/>
<keyword evidence="1" id="KW-0812">Transmembrane</keyword>
<dbReference type="Pfam" id="PF00069">
    <property type="entry name" value="Pkinase"/>
    <property type="match status" value="1"/>
</dbReference>
<evidence type="ECO:0000313" key="3">
    <source>
        <dbReference type="EMBL" id="KAK6005044.1"/>
    </source>
</evidence>
<dbReference type="PROSITE" id="PS50011">
    <property type="entry name" value="PROTEIN_KINASE_DOM"/>
    <property type="match status" value="1"/>
</dbReference>
<dbReference type="SMART" id="SM00220">
    <property type="entry name" value="S_TKc"/>
    <property type="match status" value="1"/>
</dbReference>
<reference evidence="3 4" key="1">
    <citation type="submission" date="2023-11" db="EMBL/GenBank/DDBJ databases">
        <title>Draft genome sequence and annotation of the polyextremotolerant black yeast-like fungus Aureobasidium pullulans NRRL 62042.</title>
        <authorList>
            <person name="Dielentheis-Frenken M.R.E."/>
            <person name="Wibberg D."/>
            <person name="Blank L.M."/>
            <person name="Tiso T."/>
        </authorList>
    </citation>
    <scope>NUCLEOTIDE SEQUENCE [LARGE SCALE GENOMIC DNA]</scope>
    <source>
        <strain evidence="3 4">NRRL 62042</strain>
    </source>
</reference>
<keyword evidence="1" id="KW-0472">Membrane</keyword>
<dbReference type="InterPro" id="IPR051681">
    <property type="entry name" value="Ser/Thr_Kinases-Pseudokinases"/>
</dbReference>
<evidence type="ECO:0000256" key="1">
    <source>
        <dbReference type="SAM" id="Phobius"/>
    </source>
</evidence>
<accession>A0ABR0TKR2</accession>
<organism evidence="3 4">
    <name type="scientific">Aureobasidium pullulans</name>
    <name type="common">Black yeast</name>
    <name type="synonym">Pullularia pullulans</name>
    <dbReference type="NCBI Taxonomy" id="5580"/>
    <lineage>
        <taxon>Eukaryota</taxon>
        <taxon>Fungi</taxon>
        <taxon>Dikarya</taxon>
        <taxon>Ascomycota</taxon>
        <taxon>Pezizomycotina</taxon>
        <taxon>Dothideomycetes</taxon>
        <taxon>Dothideomycetidae</taxon>
        <taxon>Dothideales</taxon>
        <taxon>Saccotheciaceae</taxon>
        <taxon>Aureobasidium</taxon>
    </lineage>
</organism>
<comment type="caution">
    <text evidence="3">The sequence shown here is derived from an EMBL/GenBank/DDBJ whole genome shotgun (WGS) entry which is preliminary data.</text>
</comment>
<dbReference type="InterPro" id="IPR011009">
    <property type="entry name" value="Kinase-like_dom_sf"/>
</dbReference>
<keyword evidence="1" id="KW-1133">Transmembrane helix</keyword>
<protein>
    <recommendedName>
        <fullName evidence="2">Protein kinase domain-containing protein</fullName>
    </recommendedName>
</protein>
<sequence>MSLTKHIPVPVGLAMPVLTAFALGAVVTTAIFNPRLNLLMIGSFAETYKFHDWMLKIPRVDDEALGTEDNIRAMSNEASAYLILGRHTRIAECLDDNRSKGLVILRYYPHGNLRDHIAKMPSVSPTELKTWARQMIEGVAEIHRNGIRHSDLRLDQWLLDEKLDARLCDFNASGFDANERLGLEGSKSAGLEAYSHFMPRNSQIDSTELSDLFALGSSLYELEVGHIPFAELEGEAVTEQFEAGKYPDVDALCFGDLIQGCWKGEFKSAADLLEAGVKSCNL</sequence>
<evidence type="ECO:0000259" key="2">
    <source>
        <dbReference type="PROSITE" id="PS50011"/>
    </source>
</evidence>
<keyword evidence="4" id="KW-1185">Reference proteome</keyword>
<name>A0ABR0TKR2_AURPU</name>
<evidence type="ECO:0000313" key="4">
    <source>
        <dbReference type="Proteomes" id="UP001341245"/>
    </source>
</evidence>
<dbReference type="EMBL" id="JASGXD010000006">
    <property type="protein sequence ID" value="KAK6005044.1"/>
    <property type="molecule type" value="Genomic_DNA"/>
</dbReference>
<gene>
    <name evidence="3" type="ORF">QM012_007823</name>
</gene>
<feature type="domain" description="Protein kinase" evidence="2">
    <location>
        <begin position="33"/>
        <end position="282"/>
    </location>
</feature>
<dbReference type="SUPFAM" id="SSF56112">
    <property type="entry name" value="Protein kinase-like (PK-like)"/>
    <property type="match status" value="1"/>
</dbReference>
<dbReference type="Proteomes" id="UP001341245">
    <property type="component" value="Unassembled WGS sequence"/>
</dbReference>
<dbReference type="Gene3D" id="1.10.510.10">
    <property type="entry name" value="Transferase(Phosphotransferase) domain 1"/>
    <property type="match status" value="1"/>
</dbReference>